<dbReference type="Gene3D" id="1.25.10.100">
    <property type="match status" value="1"/>
</dbReference>
<comment type="subcellular location">
    <subcellularLocation>
        <location evidence="1">Cytoplasm</location>
    </subcellularLocation>
</comment>
<dbReference type="Pfam" id="PF11701">
    <property type="entry name" value="UNC45-central"/>
    <property type="match status" value="1"/>
</dbReference>
<reference evidence="5" key="1">
    <citation type="submission" date="2023-07" db="EMBL/GenBank/DDBJ databases">
        <title>A draft genome of Kazachstania heterogenica Y-27499.</title>
        <authorList>
            <person name="Donic C."/>
            <person name="Kralova J.S."/>
            <person name="Fidel L."/>
            <person name="Ben-Dor S."/>
            <person name="Jung S."/>
        </authorList>
    </citation>
    <scope>NUCLEOTIDE SEQUENCE [LARGE SCALE GENOMIC DNA]</scope>
    <source>
        <strain evidence="5">Y27499</strain>
    </source>
</reference>
<dbReference type="InterPro" id="IPR024660">
    <property type="entry name" value="UCS_central_dom"/>
</dbReference>
<feature type="domain" description="UNC-45/Cro1/She4 central" evidence="3">
    <location>
        <begin position="141"/>
        <end position="293"/>
    </location>
</feature>
<dbReference type="Gene3D" id="1.25.10.10">
    <property type="entry name" value="Leucine-rich Repeat Variant"/>
    <property type="match status" value="1"/>
</dbReference>
<evidence type="ECO:0000313" key="4">
    <source>
        <dbReference type="EMBL" id="KAK5779136.1"/>
    </source>
</evidence>
<dbReference type="AlphaFoldDB" id="A0AAN7W1H8"/>
<dbReference type="SUPFAM" id="SSF48371">
    <property type="entry name" value="ARM repeat"/>
    <property type="match status" value="1"/>
</dbReference>
<name>A0AAN7W1H8_9SACH</name>
<evidence type="ECO:0000256" key="1">
    <source>
        <dbReference type="ARBA" id="ARBA00004496"/>
    </source>
</evidence>
<dbReference type="PANTHER" id="PTHR45994">
    <property type="entry name" value="FI21225P1"/>
    <property type="match status" value="1"/>
</dbReference>
<evidence type="ECO:0000259" key="3">
    <source>
        <dbReference type="Pfam" id="PF11701"/>
    </source>
</evidence>
<protein>
    <recommendedName>
        <fullName evidence="3">UNC-45/Cro1/She4 central domain-containing protein</fullName>
    </recommendedName>
</protein>
<keyword evidence="2" id="KW-0963">Cytoplasm</keyword>
<dbReference type="PANTHER" id="PTHR45994:SF1">
    <property type="entry name" value="FI21225P1"/>
    <property type="match status" value="1"/>
</dbReference>
<proteinExistence type="predicted"/>
<dbReference type="Proteomes" id="UP001306508">
    <property type="component" value="Unassembled WGS sequence"/>
</dbReference>
<dbReference type="EMBL" id="JAWIZZ010000047">
    <property type="protein sequence ID" value="KAK5779136.1"/>
    <property type="molecule type" value="Genomic_DNA"/>
</dbReference>
<keyword evidence="5" id="KW-1185">Reference proteome</keyword>
<dbReference type="GO" id="GO:0005737">
    <property type="term" value="C:cytoplasm"/>
    <property type="evidence" value="ECO:0007669"/>
    <property type="project" value="UniProtKB-SubCell"/>
</dbReference>
<dbReference type="InterPro" id="IPR016024">
    <property type="entry name" value="ARM-type_fold"/>
</dbReference>
<dbReference type="InterPro" id="IPR011989">
    <property type="entry name" value="ARM-like"/>
</dbReference>
<evidence type="ECO:0000313" key="5">
    <source>
        <dbReference type="Proteomes" id="UP001306508"/>
    </source>
</evidence>
<accession>A0AAN7W1H8</accession>
<organism evidence="4 5">
    <name type="scientific">Arxiozyma heterogenica</name>
    <dbReference type="NCBI Taxonomy" id="278026"/>
    <lineage>
        <taxon>Eukaryota</taxon>
        <taxon>Fungi</taxon>
        <taxon>Dikarya</taxon>
        <taxon>Ascomycota</taxon>
        <taxon>Saccharomycotina</taxon>
        <taxon>Saccharomycetes</taxon>
        <taxon>Saccharomycetales</taxon>
        <taxon>Saccharomycetaceae</taxon>
        <taxon>Arxiozyma</taxon>
    </lineage>
</organism>
<evidence type="ECO:0000256" key="2">
    <source>
        <dbReference type="ARBA" id="ARBA00022490"/>
    </source>
</evidence>
<sequence length="787" mass="90299">MSVSDLCNQFNKTLRVPIEPEKYHEALDEIFNGREEFVASDILEKEETVITRAYQDHQASRKYLAELIKNDISFSLSLFEKLSTSSIQVLIGIFNDKNDTVPLLKEIEYEIQHSDNDEKSHFLLSCILQLLNSFEYRFTDLKWLIRTLCLRFNNNEIRSMGLVIFYQLETKFHSEFEATLLSFIDGLIIEADVEIGDDPLALIINILTELYPAFTTFCSSIILGNDLDRMLQQRAMNRGNDTPFLKSLFKLLIVSCIDETVRNNIATNYLNIIEDAMQSPSFEVYCALILIKTWSFSKLKNVTIHDLTTILVDTFINNSSELESDEFSYAIEGLAYLSLRTSVKLILRHHNFFIPKVIEFVKEKKFQDQNLYGILIILANLGSPPNDPNQMGKNSLRALESYANLQNPNSMNDEDIKDDLSSIKKFNQLYILKSELLCNLKNNLSELSQGSQEQVIRIIYNITRDTENIPKSVQQGYTILILEFLISANKTKKMANLMIRVLALRSLTKILIHTDPKLIFNKFSSLNTLPYLFEMLPSSDFSIQNETHLLNEDYLTTTDQYEALLALTNLASSPYTDGEDMCKVIGGNSKYWNVLETMMLDENPILQRADLELISNLMTHPLSIAVKFFNFENKQSKRNFDILVKLLLLDDIKSQRAVAAIFATIANMVPFVTQELLKQESLIKNAITALKEQANDIELVRRLIMLFYALFELAPEQNSQSFNDFNKIIKLPEINQLNQDLSLLLSQYQQQIRSNDNAAVLMDDGEASNPTTEDIEIIKTILQKINK</sequence>
<gene>
    <name evidence="4" type="ORF">RI543_003021</name>
</gene>
<dbReference type="GO" id="GO:0051879">
    <property type="term" value="F:Hsp90 protein binding"/>
    <property type="evidence" value="ECO:0007669"/>
    <property type="project" value="TreeGrafter"/>
</dbReference>
<comment type="caution">
    <text evidence="4">The sequence shown here is derived from an EMBL/GenBank/DDBJ whole genome shotgun (WGS) entry which is preliminary data.</text>
</comment>